<protein>
    <submittedName>
        <fullName evidence="1">Uncharacterized protein</fullName>
    </submittedName>
</protein>
<organism evidence="1 2">
    <name type="scientific">Chaenocephalus aceratus</name>
    <name type="common">Blackfin icefish</name>
    <name type="synonym">Chaenichthys aceratus</name>
    <dbReference type="NCBI Taxonomy" id="36190"/>
    <lineage>
        <taxon>Eukaryota</taxon>
        <taxon>Metazoa</taxon>
        <taxon>Chordata</taxon>
        <taxon>Craniata</taxon>
        <taxon>Vertebrata</taxon>
        <taxon>Euteleostomi</taxon>
        <taxon>Actinopterygii</taxon>
        <taxon>Neopterygii</taxon>
        <taxon>Teleostei</taxon>
        <taxon>Neoteleostei</taxon>
        <taxon>Acanthomorphata</taxon>
        <taxon>Eupercaria</taxon>
        <taxon>Perciformes</taxon>
        <taxon>Notothenioidei</taxon>
        <taxon>Channichthyidae</taxon>
        <taxon>Chaenocephalus</taxon>
    </lineage>
</organism>
<proteinExistence type="predicted"/>
<name>A0ACB9VV64_CHAAC</name>
<comment type="caution">
    <text evidence="1">The sequence shown here is derived from an EMBL/GenBank/DDBJ whole genome shotgun (WGS) entry which is preliminary data.</text>
</comment>
<dbReference type="Proteomes" id="UP001057452">
    <property type="component" value="Chromosome 15"/>
</dbReference>
<reference evidence="1" key="1">
    <citation type="submission" date="2022-05" db="EMBL/GenBank/DDBJ databases">
        <title>Chromosome-level genome of Chaenocephalus aceratus.</title>
        <authorList>
            <person name="Park H."/>
        </authorList>
    </citation>
    <scope>NUCLEOTIDE SEQUENCE</scope>
    <source>
        <strain evidence="1">KU_202001</strain>
    </source>
</reference>
<gene>
    <name evidence="1" type="ORF">KUCAC02_025479</name>
</gene>
<accession>A0ACB9VV64</accession>
<sequence>MNWSGLESLISGVNKYSTAFGRIWLSMVFVFRVMVFVVAAQRVWGDENKDFVCNTRQPGCTTICYDHIFPISHIRLWALAADFHHLPVSDVWSSKPDFDVAFLYILYRIYDGYDLPKLSKCSLEPCPNTVDCFISRPTEKKIFMLFMVVSSAVCIFMCLCEMVYLIGKRISKLVRIRQENQRLLFADQHELTNMAPPRSQYRKTDPTLSDSQMSLNRREKIREGGISTTL</sequence>
<evidence type="ECO:0000313" key="2">
    <source>
        <dbReference type="Proteomes" id="UP001057452"/>
    </source>
</evidence>
<evidence type="ECO:0000313" key="1">
    <source>
        <dbReference type="EMBL" id="KAI4803831.1"/>
    </source>
</evidence>
<keyword evidence="2" id="KW-1185">Reference proteome</keyword>
<dbReference type="EMBL" id="CM043799">
    <property type="protein sequence ID" value="KAI4803831.1"/>
    <property type="molecule type" value="Genomic_DNA"/>
</dbReference>